<dbReference type="InterPro" id="IPR001182">
    <property type="entry name" value="FtsW/RodA"/>
</dbReference>
<dbReference type="GO" id="GO:0005886">
    <property type="term" value="C:plasma membrane"/>
    <property type="evidence" value="ECO:0007669"/>
    <property type="project" value="TreeGrafter"/>
</dbReference>
<dbReference type="GO" id="GO:0008360">
    <property type="term" value="P:regulation of cell shape"/>
    <property type="evidence" value="ECO:0007669"/>
    <property type="project" value="UniProtKB-KW"/>
</dbReference>
<feature type="transmembrane region" description="Helical" evidence="6">
    <location>
        <begin position="110"/>
        <end position="127"/>
    </location>
</feature>
<feature type="transmembrane region" description="Helical" evidence="6">
    <location>
        <begin position="278"/>
        <end position="299"/>
    </location>
</feature>
<feature type="transmembrane region" description="Helical" evidence="6">
    <location>
        <begin position="12"/>
        <end position="34"/>
    </location>
</feature>
<evidence type="ECO:0000256" key="6">
    <source>
        <dbReference type="SAM" id="Phobius"/>
    </source>
</evidence>
<dbReference type="PANTHER" id="PTHR30474:SF1">
    <property type="entry name" value="PEPTIDOGLYCAN GLYCOSYLTRANSFERASE MRDB"/>
    <property type="match status" value="1"/>
</dbReference>
<feature type="transmembrane region" description="Helical" evidence="6">
    <location>
        <begin position="159"/>
        <end position="176"/>
    </location>
</feature>
<dbReference type="PANTHER" id="PTHR30474">
    <property type="entry name" value="CELL CYCLE PROTEIN"/>
    <property type="match status" value="1"/>
</dbReference>
<name>A0A1I5CIT9_9FIRM</name>
<evidence type="ECO:0000256" key="1">
    <source>
        <dbReference type="ARBA" id="ARBA00004141"/>
    </source>
</evidence>
<dbReference type="Proteomes" id="UP000198806">
    <property type="component" value="Unassembled WGS sequence"/>
</dbReference>
<keyword evidence="3" id="KW-0133">Cell shape</keyword>
<feature type="transmembrane region" description="Helical" evidence="6">
    <location>
        <begin position="71"/>
        <end position="90"/>
    </location>
</feature>
<feature type="transmembrane region" description="Helical" evidence="6">
    <location>
        <begin position="348"/>
        <end position="368"/>
    </location>
</feature>
<proteinExistence type="predicted"/>
<keyword evidence="4 6" id="KW-1133">Transmembrane helix</keyword>
<dbReference type="Pfam" id="PF01098">
    <property type="entry name" value="FTSW_RODA_SPOVE"/>
    <property type="match status" value="1"/>
</dbReference>
<dbReference type="GO" id="GO:0051301">
    <property type="term" value="P:cell division"/>
    <property type="evidence" value="ECO:0007669"/>
    <property type="project" value="InterPro"/>
</dbReference>
<sequence length="377" mass="42059">MFNLKQYNFKNYNISLVIMVVILSSIGTFLVRLAQQEGENLFKKQVIGVIGGLLVAFIVSLIDYHFISEFYILLYIVNLILLVLVRLVGVEFNNSRRWLDLKVTTIQPSEFSKIFMIIFLAKMYTILREKMDRFYVLVLTGILMGIPTFLILIQTNLSTSLVMLFIFVIMIFAAGLSYKIILPILVIGIPLVGGLFWYVQQDFQVILTNYQQKRVIAFLNPELEASTDTIYQQGNSVEVIGSGQLTGKLLTEGIDSIQGGTYVPISESDFIFSILGEAFGFIGACVIIFLLALIVFQCLKTAKHASDRLGMLIATGIAAMFMFQVFVNIGVTTMILPNTGIPLPFVSYGLSSLMSSMIAIGLVLNINLQRKRKGGNT</sequence>
<feature type="transmembrane region" description="Helical" evidence="6">
    <location>
        <begin position="181"/>
        <end position="199"/>
    </location>
</feature>
<evidence type="ECO:0000256" key="4">
    <source>
        <dbReference type="ARBA" id="ARBA00022989"/>
    </source>
</evidence>
<reference evidence="7 8" key="1">
    <citation type="submission" date="2016-10" db="EMBL/GenBank/DDBJ databases">
        <authorList>
            <person name="de Groot N.N."/>
        </authorList>
    </citation>
    <scope>NUCLEOTIDE SEQUENCE [LARGE SCALE GENOMIC DNA]</scope>
    <source>
        <strain evidence="7 8">DSM 1283</strain>
    </source>
</reference>
<keyword evidence="5 6" id="KW-0472">Membrane</keyword>
<evidence type="ECO:0000256" key="5">
    <source>
        <dbReference type="ARBA" id="ARBA00023136"/>
    </source>
</evidence>
<feature type="transmembrane region" description="Helical" evidence="6">
    <location>
        <begin position="46"/>
        <end position="64"/>
    </location>
</feature>
<dbReference type="EMBL" id="FOWD01000003">
    <property type="protein sequence ID" value="SFN86833.1"/>
    <property type="molecule type" value="Genomic_DNA"/>
</dbReference>
<keyword evidence="2 6" id="KW-0812">Transmembrane</keyword>
<dbReference type="OrthoDB" id="9812661at2"/>
<accession>A0A1I5CIT9</accession>
<protein>
    <submittedName>
        <fullName evidence="7">Rod shape determining protein RodA</fullName>
    </submittedName>
</protein>
<evidence type="ECO:0000256" key="2">
    <source>
        <dbReference type="ARBA" id="ARBA00022692"/>
    </source>
</evidence>
<comment type="subcellular location">
    <subcellularLocation>
        <location evidence="1">Membrane</location>
        <topology evidence="1">Multi-pass membrane protein</topology>
    </subcellularLocation>
</comment>
<dbReference type="STRING" id="1527.SAMN04489757_10388"/>
<dbReference type="GO" id="GO:0015648">
    <property type="term" value="F:lipid-linked peptidoglycan transporter activity"/>
    <property type="evidence" value="ECO:0007669"/>
    <property type="project" value="TreeGrafter"/>
</dbReference>
<organism evidence="7 8">
    <name type="scientific">Anaerocolumna aminovalerica</name>
    <dbReference type="NCBI Taxonomy" id="1527"/>
    <lineage>
        <taxon>Bacteria</taxon>
        <taxon>Bacillati</taxon>
        <taxon>Bacillota</taxon>
        <taxon>Clostridia</taxon>
        <taxon>Lachnospirales</taxon>
        <taxon>Lachnospiraceae</taxon>
        <taxon>Anaerocolumna</taxon>
    </lineage>
</organism>
<evidence type="ECO:0000313" key="8">
    <source>
        <dbReference type="Proteomes" id="UP000198806"/>
    </source>
</evidence>
<evidence type="ECO:0000256" key="3">
    <source>
        <dbReference type="ARBA" id="ARBA00022960"/>
    </source>
</evidence>
<dbReference type="AlphaFoldDB" id="A0A1I5CIT9"/>
<feature type="transmembrane region" description="Helical" evidence="6">
    <location>
        <begin position="134"/>
        <end position="153"/>
    </location>
</feature>
<feature type="transmembrane region" description="Helical" evidence="6">
    <location>
        <begin position="311"/>
        <end position="336"/>
    </location>
</feature>
<gene>
    <name evidence="7" type="ORF">SAMN04489757_10388</name>
</gene>
<dbReference type="GO" id="GO:0032153">
    <property type="term" value="C:cell division site"/>
    <property type="evidence" value="ECO:0007669"/>
    <property type="project" value="TreeGrafter"/>
</dbReference>
<dbReference type="RefSeq" id="WP_091684207.1">
    <property type="nucleotide sequence ID" value="NZ_BAABFM010000006.1"/>
</dbReference>
<keyword evidence="8" id="KW-1185">Reference proteome</keyword>
<evidence type="ECO:0000313" key="7">
    <source>
        <dbReference type="EMBL" id="SFN86833.1"/>
    </source>
</evidence>